<dbReference type="AlphaFoldDB" id="A0AAW0ID50"/>
<protein>
    <submittedName>
        <fullName evidence="1">Uncharacterized protein</fullName>
    </submittedName>
</protein>
<evidence type="ECO:0000313" key="2">
    <source>
        <dbReference type="Proteomes" id="UP001488838"/>
    </source>
</evidence>
<evidence type="ECO:0000313" key="1">
    <source>
        <dbReference type="EMBL" id="KAK7812228.1"/>
    </source>
</evidence>
<organism evidence="1 2">
    <name type="scientific">Myodes glareolus</name>
    <name type="common">Bank vole</name>
    <name type="synonym">Clethrionomys glareolus</name>
    <dbReference type="NCBI Taxonomy" id="447135"/>
    <lineage>
        <taxon>Eukaryota</taxon>
        <taxon>Metazoa</taxon>
        <taxon>Chordata</taxon>
        <taxon>Craniata</taxon>
        <taxon>Vertebrata</taxon>
        <taxon>Euteleostomi</taxon>
        <taxon>Mammalia</taxon>
        <taxon>Eutheria</taxon>
        <taxon>Euarchontoglires</taxon>
        <taxon>Glires</taxon>
        <taxon>Rodentia</taxon>
        <taxon>Myomorpha</taxon>
        <taxon>Muroidea</taxon>
        <taxon>Cricetidae</taxon>
        <taxon>Arvicolinae</taxon>
        <taxon>Myodes</taxon>
    </lineage>
</organism>
<keyword evidence="2" id="KW-1185">Reference proteome</keyword>
<comment type="caution">
    <text evidence="1">The sequence shown here is derived from an EMBL/GenBank/DDBJ whole genome shotgun (WGS) entry which is preliminary data.</text>
</comment>
<proteinExistence type="predicted"/>
<dbReference type="EMBL" id="JBBHLL010000156">
    <property type="protein sequence ID" value="KAK7812228.1"/>
    <property type="molecule type" value="Genomic_DNA"/>
</dbReference>
<accession>A0AAW0ID50</accession>
<dbReference type="Proteomes" id="UP001488838">
    <property type="component" value="Unassembled WGS sequence"/>
</dbReference>
<feature type="non-terminal residue" evidence="1">
    <location>
        <position position="49"/>
    </location>
</feature>
<name>A0AAW0ID50_MYOGA</name>
<sequence>MCEFLKMFQEERYFTDVKKKVTKDVKEESIRNKNRQQYGGLHSTILIIK</sequence>
<gene>
    <name evidence="1" type="ORF">U0070_010987</name>
</gene>
<reference evidence="1 2" key="1">
    <citation type="journal article" date="2023" name="bioRxiv">
        <title>Conserved and derived expression patterns and positive selection on dental genes reveal complex evolutionary context of ever-growing rodent molars.</title>
        <authorList>
            <person name="Calamari Z.T."/>
            <person name="Song A."/>
            <person name="Cohen E."/>
            <person name="Akter M."/>
            <person name="Roy R.D."/>
            <person name="Hallikas O."/>
            <person name="Christensen M.M."/>
            <person name="Li P."/>
            <person name="Marangoni P."/>
            <person name="Jernvall J."/>
            <person name="Klein O.D."/>
        </authorList>
    </citation>
    <scope>NUCLEOTIDE SEQUENCE [LARGE SCALE GENOMIC DNA]</scope>
    <source>
        <strain evidence="1">V071</strain>
    </source>
</reference>